<dbReference type="AlphaFoldDB" id="A0A9P6L0C9"/>
<gene>
    <name evidence="2" type="ORF">NGRA_0078</name>
</gene>
<keyword evidence="1" id="KW-0812">Transmembrane</keyword>
<dbReference type="EMBL" id="SBJO01000003">
    <property type="protein sequence ID" value="KAF9764987.1"/>
    <property type="molecule type" value="Genomic_DNA"/>
</dbReference>
<name>A0A9P6L0C9_9MICR</name>
<evidence type="ECO:0000313" key="2">
    <source>
        <dbReference type="EMBL" id="KAF9764987.1"/>
    </source>
</evidence>
<feature type="transmembrane region" description="Helical" evidence="1">
    <location>
        <begin position="122"/>
        <end position="142"/>
    </location>
</feature>
<reference evidence="2 3" key="1">
    <citation type="journal article" date="2020" name="Genome Biol. Evol.">
        <title>Comparative genomics of strictly vertically transmitted, feminizing microsporidia endosymbionts of amphipod crustaceans.</title>
        <authorList>
            <person name="Cormier A."/>
            <person name="Chebbi M.A."/>
            <person name="Giraud I."/>
            <person name="Wattier R."/>
            <person name="Teixeira M."/>
            <person name="Gilbert C."/>
            <person name="Rigaud T."/>
            <person name="Cordaux R."/>
        </authorList>
    </citation>
    <scope>NUCLEOTIDE SEQUENCE [LARGE SCALE GENOMIC DNA]</scope>
    <source>
        <strain evidence="2 3">Ou3-Ou53</strain>
    </source>
</reference>
<dbReference type="Proteomes" id="UP000740883">
    <property type="component" value="Unassembled WGS sequence"/>
</dbReference>
<protein>
    <submittedName>
        <fullName evidence="2">Uncharacterized protein</fullName>
    </submittedName>
</protein>
<keyword evidence="3" id="KW-1185">Reference proteome</keyword>
<organism evidence="2 3">
    <name type="scientific">Nosema granulosis</name>
    <dbReference type="NCBI Taxonomy" id="83296"/>
    <lineage>
        <taxon>Eukaryota</taxon>
        <taxon>Fungi</taxon>
        <taxon>Fungi incertae sedis</taxon>
        <taxon>Microsporidia</taxon>
        <taxon>Nosematidae</taxon>
        <taxon>Nosema</taxon>
    </lineage>
</organism>
<evidence type="ECO:0000256" key="1">
    <source>
        <dbReference type="SAM" id="Phobius"/>
    </source>
</evidence>
<accession>A0A9P6L0C9</accession>
<keyword evidence="1" id="KW-1133">Transmembrane helix</keyword>
<evidence type="ECO:0000313" key="3">
    <source>
        <dbReference type="Proteomes" id="UP000740883"/>
    </source>
</evidence>
<keyword evidence="1" id="KW-0472">Membrane</keyword>
<sequence>MKQAIKYKKSASEIIEPPVKNITIKNRSYAKLTKPVSSLCFAFLFILSVNTYEIQRSILNENLPPTYEEAIDPFLNGNLADPPSYEEATANRTEGSVIDIEDENTETPYKCCLLLRCKKKRLLEILSLLFFFACIIFMILSIKVDSNYFWGFIISLILFVTGSILTNMFYRIFDYFNL</sequence>
<feature type="transmembrane region" description="Helical" evidence="1">
    <location>
        <begin position="148"/>
        <end position="170"/>
    </location>
</feature>
<comment type="caution">
    <text evidence="2">The sequence shown here is derived from an EMBL/GenBank/DDBJ whole genome shotgun (WGS) entry which is preliminary data.</text>
</comment>
<proteinExistence type="predicted"/>